<accession>A0ABN9GIN9</accession>
<evidence type="ECO:0000256" key="1">
    <source>
        <dbReference type="ARBA" id="ARBA00010490"/>
    </source>
</evidence>
<protein>
    <submittedName>
        <fullName evidence="3">Uncharacterized protein</fullName>
    </submittedName>
</protein>
<dbReference type="Proteomes" id="UP001162483">
    <property type="component" value="Unassembled WGS sequence"/>
</dbReference>
<gene>
    <name evidence="3" type="ORF">SPARVUS_LOCUS14229136</name>
</gene>
<feature type="region of interest" description="Disordered" evidence="2">
    <location>
        <begin position="1"/>
        <end position="22"/>
    </location>
</feature>
<dbReference type="InterPro" id="IPR002836">
    <property type="entry name" value="PDCD5-like"/>
</dbReference>
<dbReference type="PANTHER" id="PTHR10840">
    <property type="entry name" value="PROGRAMMED CELL DEATH PROTEIN 5"/>
    <property type="match status" value="1"/>
</dbReference>
<proteinExistence type="inferred from homology"/>
<evidence type="ECO:0000256" key="2">
    <source>
        <dbReference type="SAM" id="MobiDB-lite"/>
    </source>
</evidence>
<dbReference type="Pfam" id="PF01984">
    <property type="entry name" value="dsDNA_bind"/>
    <property type="match status" value="1"/>
</dbReference>
<dbReference type="Gene3D" id="1.10.8.140">
    <property type="entry name" value="PDCD5-like"/>
    <property type="match status" value="1"/>
</dbReference>
<dbReference type="EMBL" id="CATNWA010018756">
    <property type="protein sequence ID" value="CAI9609265.1"/>
    <property type="molecule type" value="Genomic_DNA"/>
</dbReference>
<evidence type="ECO:0000313" key="4">
    <source>
        <dbReference type="Proteomes" id="UP001162483"/>
    </source>
</evidence>
<dbReference type="SUPFAM" id="SSF46950">
    <property type="entry name" value="Double-stranded DNA-binding domain"/>
    <property type="match status" value="1"/>
</dbReference>
<organism evidence="3 4">
    <name type="scientific">Staurois parvus</name>
    <dbReference type="NCBI Taxonomy" id="386267"/>
    <lineage>
        <taxon>Eukaryota</taxon>
        <taxon>Metazoa</taxon>
        <taxon>Chordata</taxon>
        <taxon>Craniata</taxon>
        <taxon>Vertebrata</taxon>
        <taxon>Euteleostomi</taxon>
        <taxon>Amphibia</taxon>
        <taxon>Batrachia</taxon>
        <taxon>Anura</taxon>
        <taxon>Neobatrachia</taxon>
        <taxon>Ranoidea</taxon>
        <taxon>Ranidae</taxon>
        <taxon>Staurois</taxon>
    </lineage>
</organism>
<dbReference type="PANTHER" id="PTHR10840:SF0">
    <property type="entry name" value="PROGRAMMED CELL DEATH PROTEIN 5"/>
    <property type="match status" value="1"/>
</dbReference>
<evidence type="ECO:0000313" key="3">
    <source>
        <dbReference type="EMBL" id="CAI9609265.1"/>
    </source>
</evidence>
<keyword evidence="4" id="KW-1185">Reference proteome</keyword>
<dbReference type="InterPro" id="IPR036883">
    <property type="entry name" value="PDCD5-like_sf"/>
</dbReference>
<comment type="caution">
    <text evidence="3">The sequence shown here is derived from an EMBL/GenBank/DDBJ whole genome shotgun (WGS) entry which is preliminary data.</text>
</comment>
<name>A0ABN9GIN9_9NEOB</name>
<reference evidence="3" key="1">
    <citation type="submission" date="2023-05" db="EMBL/GenBank/DDBJ databases">
        <authorList>
            <person name="Stuckert A."/>
        </authorList>
    </citation>
    <scope>NUCLEOTIDE SEQUENCE</scope>
</reference>
<sequence>MGKLEGGEQAQQEARQREDDMQNSILSQVLSQAAQAWLNNHALVKPEKAKTIENDLIQMARLVSLVGSYVKRV</sequence>
<comment type="similarity">
    <text evidence="1">Belongs to the PDCD5 family.</text>
</comment>